<evidence type="ECO:0000313" key="2">
    <source>
        <dbReference type="Proteomes" id="UP001501690"/>
    </source>
</evidence>
<proteinExistence type="predicted"/>
<dbReference type="Proteomes" id="UP001501690">
    <property type="component" value="Unassembled WGS sequence"/>
</dbReference>
<reference evidence="1 2" key="1">
    <citation type="journal article" date="2019" name="Int. J. Syst. Evol. Microbiol.">
        <title>The Global Catalogue of Microorganisms (GCM) 10K type strain sequencing project: providing services to taxonomists for standard genome sequencing and annotation.</title>
        <authorList>
            <consortium name="The Broad Institute Genomics Platform"/>
            <consortium name="The Broad Institute Genome Sequencing Center for Infectious Disease"/>
            <person name="Wu L."/>
            <person name="Ma J."/>
        </authorList>
    </citation>
    <scope>NUCLEOTIDE SEQUENCE [LARGE SCALE GENOMIC DNA]</scope>
    <source>
        <strain evidence="1 2">JCM 15577</strain>
    </source>
</reference>
<gene>
    <name evidence="1" type="ORF">GCM10009808_21310</name>
</gene>
<comment type="caution">
    <text evidence="1">The sequence shown here is derived from an EMBL/GenBank/DDBJ whole genome shotgun (WGS) entry which is preliminary data.</text>
</comment>
<accession>A0ABN2IDQ9</accession>
<organism evidence="1 2">
    <name type="scientific">Microbacterium sediminicola</name>
    <dbReference type="NCBI Taxonomy" id="415210"/>
    <lineage>
        <taxon>Bacteria</taxon>
        <taxon>Bacillati</taxon>
        <taxon>Actinomycetota</taxon>
        <taxon>Actinomycetes</taxon>
        <taxon>Micrococcales</taxon>
        <taxon>Microbacteriaceae</taxon>
        <taxon>Microbacterium</taxon>
    </lineage>
</organism>
<protein>
    <submittedName>
        <fullName evidence="1">Uncharacterized protein</fullName>
    </submittedName>
</protein>
<keyword evidence="2" id="KW-1185">Reference proteome</keyword>
<sequence>MPSADLPIETVTAALEIAASPAVTDTVIASASSVEITADCGAATISGLLTIVGVGVGDVAAQVAGDTPSTHASVTAITATARRTIARRSKRSRERAKGAVAVMSWVSVHGGPPSGGRPAGILRFPASWTLQAVRG</sequence>
<name>A0ABN2IDQ9_9MICO</name>
<evidence type="ECO:0000313" key="1">
    <source>
        <dbReference type="EMBL" id="GAA1703130.1"/>
    </source>
</evidence>
<dbReference type="EMBL" id="BAAAPL010000002">
    <property type="protein sequence ID" value="GAA1703130.1"/>
    <property type="molecule type" value="Genomic_DNA"/>
</dbReference>